<dbReference type="GO" id="GO:0051539">
    <property type="term" value="F:4 iron, 4 sulfur cluster binding"/>
    <property type="evidence" value="ECO:0007669"/>
    <property type="project" value="UniProtKB-KW"/>
</dbReference>
<comment type="similarity">
    <text evidence="14">Belongs to the helicase family. AddB/RexB type 1 subfamily.</text>
</comment>
<evidence type="ECO:0000256" key="11">
    <source>
        <dbReference type="ARBA" id="ARBA00023014"/>
    </source>
</evidence>
<comment type="miscellaneous">
    <text evidence="14">Despite having conserved helicase domains, this subunit does not have helicase activity.</text>
</comment>
<evidence type="ECO:0000256" key="4">
    <source>
        <dbReference type="ARBA" id="ARBA00022741"/>
    </source>
</evidence>
<dbReference type="EC" id="3.1.-.-" evidence="14"/>
<feature type="binding site" evidence="14">
    <location>
        <position position="1121"/>
    </location>
    <ligand>
        <name>[4Fe-4S] cluster</name>
        <dbReference type="ChEBI" id="CHEBI:49883"/>
    </ligand>
</feature>
<keyword evidence="6 14" id="KW-0378">Hydrolase</keyword>
<keyword evidence="12 14" id="KW-0238">DNA-binding</keyword>
<dbReference type="InterPro" id="IPR038726">
    <property type="entry name" value="PDDEXK_AddAB-type"/>
</dbReference>
<sequence>MSLRLITGRAGVGKSEFMRQEVSENALSNPLGTPIFFVVPDQMSFSTEFALSSTKHANGIIRTQVTTFKRLAWRVLQETGGISRQEISGFGYRMLIRRLLEEHKEEFSLFKQAANKRGFTNQMEMLLKEFTRYCLDGTTLLSLEQSLKQLNAPRTLQDKSHDLSVLLRALEERLGTAYIDSEGYYALLSKQIVQSELIAEADIYIDGFVTMTSREYEIIGELIKHAKRVTIALPLDDETNDLMDEQSLFHSAARTAERLKEMARTESIAIEPSVHLNENQRFKTNEIKHIEQTLHSYPAPSIDDHKHVHVIEADSRRAEIHAVARHIRRLVRDEQFRYRDIAILYRQPEVYDELIETTFAQYDIPVFINRKKAMLHHPLVEFSRSAFEAVLNDFQYEPMFRAIKTDLFFPLQANKRVWRERADRLENFVISQGIYGERWSDERRWLVKKYRGLEFHSKVQTDEERAIQADITAVRDIVLTPLQQFAKKIESCETGRDIAQALFELMEELQIYEKLQFLKDQENEQGHLLLASEHDQAWSQWIDVLDQFVLMFGDEKLTPKESLLLLEEGFDTLEFSRIPPSLDQVTVATVDLSRLSDIRAAFVIGVNDGVFPKRLEQEGLLSDTEREWFMQIGFELAPTSKMRLMDESYMAYRAVTTASEKLFVSYSVADEEGKALLPSTYIKRLQQLLPKVEVELAVIDPAVLKDSAEHYIQHPRATLPFLATKLKQAATEGDLEEEWQAVASYYKNDPFWHSVFERIIRPLTKPTVAQRLDRQTTNALYGDTFTSSVSRVEKYYSCPFAHFATYGLRLEERAEYLLEAPAIGDLFHAALKWIADETKRLGLSWSQLSTTQAWELARQAVEEISPYFVHQILLSSKRYRYIQRKLVQILQRTMTTLRDHASVSTFVPIAIEAGFGPGEELPTLEIPLKNGHAMKMRGRIDRVDAAVVEGQPFVRIVDYKSSAKGLDLNDVYYGISLQMLTYLDVAVSNSAVWLGEEANPAGVLYLHVHNPMLKLAKELSEMDLAEEVFKKYKMRGLLIDDAKVLSEMDTEITGTSKVIPARINKDGSISKSFSKVVSTQDMANLRTFVRKKHQQAGDGMLAGDTRVLPYRMKDKTACDYCNFRSVCQFDPTDPDQHYRKLTVGTPEEVTQRIKEEVAPDAHTD</sequence>
<keyword evidence="10 14" id="KW-0408">Iron</keyword>
<comment type="caution">
    <text evidence="16">The sequence shown here is derived from an EMBL/GenBank/DDBJ whole genome shotgun (WGS) entry which is preliminary data.</text>
</comment>
<dbReference type="Pfam" id="PF13361">
    <property type="entry name" value="UvrD_C"/>
    <property type="match status" value="1"/>
</dbReference>
<keyword evidence="3 14" id="KW-0479">Metal-binding</keyword>
<dbReference type="Pfam" id="PF21445">
    <property type="entry name" value="ADDB_N"/>
    <property type="match status" value="1"/>
</dbReference>
<dbReference type="GO" id="GO:0003690">
    <property type="term" value="F:double-stranded DNA binding"/>
    <property type="evidence" value="ECO:0007669"/>
    <property type="project" value="UniProtKB-UniRule"/>
</dbReference>
<name>A0A9X3LET5_9BACL</name>
<keyword evidence="7 14" id="KW-0347">Helicase</keyword>
<dbReference type="PROSITE" id="PS51217">
    <property type="entry name" value="UVRD_HELICASE_CTER"/>
    <property type="match status" value="1"/>
</dbReference>
<accession>A0A9X3LET5</accession>
<dbReference type="InterPro" id="IPR011604">
    <property type="entry name" value="PDDEXK-like_dom_sf"/>
</dbReference>
<feature type="binding site" evidence="14">
    <location>
        <position position="1127"/>
    </location>
    <ligand>
        <name>[4Fe-4S] cluster</name>
        <dbReference type="ChEBI" id="CHEBI:49883"/>
    </ligand>
</feature>
<organism evidence="16 17">
    <name type="scientific">Paenisporosarcina quisquiliarum</name>
    <dbReference type="NCBI Taxonomy" id="365346"/>
    <lineage>
        <taxon>Bacteria</taxon>
        <taxon>Bacillati</taxon>
        <taxon>Bacillota</taxon>
        <taxon>Bacilli</taxon>
        <taxon>Bacillales</taxon>
        <taxon>Caryophanaceae</taxon>
        <taxon>Paenisporosarcina</taxon>
    </lineage>
</organism>
<keyword evidence="11 14" id="KW-0411">Iron-sulfur</keyword>
<protein>
    <recommendedName>
        <fullName evidence="14">ATP-dependent helicase/deoxyribonuclease subunit B</fullName>
        <ecNumber evidence="14">3.1.-.-</ecNumber>
    </recommendedName>
    <alternativeName>
        <fullName evidence="14">ATP-dependent helicase/nuclease subunit AddB</fullName>
    </alternativeName>
</protein>
<evidence type="ECO:0000256" key="13">
    <source>
        <dbReference type="ARBA" id="ARBA00023204"/>
    </source>
</evidence>
<dbReference type="GO" id="GO:0008409">
    <property type="term" value="F:5'-3' exonuclease activity"/>
    <property type="evidence" value="ECO:0007669"/>
    <property type="project" value="UniProtKB-UniRule"/>
</dbReference>
<dbReference type="EMBL" id="JAMKBJ010000003">
    <property type="protein sequence ID" value="MCZ8536593.1"/>
    <property type="molecule type" value="Genomic_DNA"/>
</dbReference>
<evidence type="ECO:0000256" key="3">
    <source>
        <dbReference type="ARBA" id="ARBA00022723"/>
    </source>
</evidence>
<keyword evidence="1 14" id="KW-0004">4Fe-4S</keyword>
<evidence type="ECO:0000256" key="5">
    <source>
        <dbReference type="ARBA" id="ARBA00022763"/>
    </source>
</evidence>
<keyword evidence="4 14" id="KW-0547">Nucleotide-binding</keyword>
<dbReference type="Gene3D" id="3.40.50.300">
    <property type="entry name" value="P-loop containing nucleotide triphosphate hydrolases"/>
    <property type="match status" value="3"/>
</dbReference>
<dbReference type="InterPro" id="IPR027417">
    <property type="entry name" value="P-loop_NTPase"/>
</dbReference>
<gene>
    <name evidence="14 16" type="primary">addB</name>
    <name evidence="16" type="ORF">M9R32_05280</name>
</gene>
<dbReference type="GO" id="GO:0004386">
    <property type="term" value="F:helicase activity"/>
    <property type="evidence" value="ECO:0007669"/>
    <property type="project" value="UniProtKB-KW"/>
</dbReference>
<dbReference type="NCBIfam" id="TIGR02773">
    <property type="entry name" value="addB_Gpos"/>
    <property type="match status" value="1"/>
</dbReference>
<dbReference type="Pfam" id="PF12705">
    <property type="entry name" value="PDDEXK_1"/>
    <property type="match status" value="1"/>
</dbReference>
<comment type="cofactor">
    <cofactor evidence="14">
        <name>Mg(2+)</name>
        <dbReference type="ChEBI" id="CHEBI:18420"/>
    </cofactor>
</comment>
<evidence type="ECO:0000256" key="1">
    <source>
        <dbReference type="ARBA" id="ARBA00022485"/>
    </source>
</evidence>
<evidence type="ECO:0000256" key="8">
    <source>
        <dbReference type="ARBA" id="ARBA00022839"/>
    </source>
</evidence>
<keyword evidence="13 14" id="KW-0234">DNA repair</keyword>
<evidence type="ECO:0000256" key="7">
    <source>
        <dbReference type="ARBA" id="ARBA00022806"/>
    </source>
</evidence>
<comment type="function">
    <text evidence="14">The heterodimer acts as both an ATP-dependent DNA helicase and an ATP-dependent, dual-direction single-stranded exonuclease. Recognizes the chi site generating a DNA molecule suitable for the initiation of homologous recombination. The AddB subunit has 5' -&gt; 3' nuclease activity but not helicase activity.</text>
</comment>
<keyword evidence="5 14" id="KW-0227">DNA damage</keyword>
<reference evidence="16" key="1">
    <citation type="submission" date="2022-05" db="EMBL/GenBank/DDBJ databases">
        <authorList>
            <person name="Colautti A."/>
            <person name="Iacumin L."/>
        </authorList>
    </citation>
    <scope>NUCLEOTIDE SEQUENCE</scope>
    <source>
        <strain evidence="16">SK 55</strain>
    </source>
</reference>
<evidence type="ECO:0000256" key="2">
    <source>
        <dbReference type="ARBA" id="ARBA00022722"/>
    </source>
</evidence>
<dbReference type="PANTHER" id="PTHR30591:SF1">
    <property type="entry name" value="RECBCD ENZYME SUBUNIT RECC"/>
    <property type="match status" value="1"/>
</dbReference>
<evidence type="ECO:0000256" key="10">
    <source>
        <dbReference type="ARBA" id="ARBA00023004"/>
    </source>
</evidence>
<dbReference type="GO" id="GO:0046872">
    <property type="term" value="F:metal ion binding"/>
    <property type="evidence" value="ECO:0007669"/>
    <property type="project" value="UniProtKB-KW"/>
</dbReference>
<feature type="binding site" evidence="14">
    <location>
        <position position="1118"/>
    </location>
    <ligand>
        <name>[4Fe-4S] cluster</name>
        <dbReference type="ChEBI" id="CHEBI:49883"/>
    </ligand>
</feature>
<evidence type="ECO:0000259" key="15">
    <source>
        <dbReference type="PROSITE" id="PS51217"/>
    </source>
</evidence>
<evidence type="ECO:0000256" key="9">
    <source>
        <dbReference type="ARBA" id="ARBA00022840"/>
    </source>
</evidence>
<dbReference type="Gene3D" id="3.90.320.10">
    <property type="match status" value="1"/>
</dbReference>
<keyword evidence="2 14" id="KW-0540">Nuclease</keyword>
<evidence type="ECO:0000256" key="6">
    <source>
        <dbReference type="ARBA" id="ARBA00022801"/>
    </source>
</evidence>
<dbReference type="AlphaFoldDB" id="A0A9X3LET5"/>
<dbReference type="HAMAP" id="MF_01452">
    <property type="entry name" value="AddB_type1"/>
    <property type="match status" value="1"/>
</dbReference>
<evidence type="ECO:0000313" key="16">
    <source>
        <dbReference type="EMBL" id="MCZ8536593.1"/>
    </source>
</evidence>
<evidence type="ECO:0000313" key="17">
    <source>
        <dbReference type="Proteomes" id="UP001152173"/>
    </source>
</evidence>
<dbReference type="InterPro" id="IPR014140">
    <property type="entry name" value="DNA_helicase_suAddB"/>
</dbReference>
<keyword evidence="8 14" id="KW-0269">Exonuclease</keyword>
<dbReference type="InterPro" id="IPR049035">
    <property type="entry name" value="ADDB_N"/>
</dbReference>
<dbReference type="GO" id="GO:0005524">
    <property type="term" value="F:ATP binding"/>
    <property type="evidence" value="ECO:0007669"/>
    <property type="project" value="UniProtKB-UniRule"/>
</dbReference>
<dbReference type="SUPFAM" id="SSF52540">
    <property type="entry name" value="P-loop containing nucleoside triphosphate hydrolases"/>
    <property type="match status" value="1"/>
</dbReference>
<keyword evidence="9 14" id="KW-0067">ATP-binding</keyword>
<feature type="domain" description="UvrD-like helicase C-terminal" evidence="15">
    <location>
        <begin position="277"/>
        <end position="583"/>
    </location>
</feature>
<comment type="subunit">
    <text evidence="14">Heterodimer of AddA and AddB.</text>
</comment>
<dbReference type="GO" id="GO:0000724">
    <property type="term" value="P:double-strand break repair via homologous recombination"/>
    <property type="evidence" value="ECO:0007669"/>
    <property type="project" value="UniProtKB-UniRule"/>
</dbReference>
<keyword evidence="17" id="KW-1185">Reference proteome</keyword>
<dbReference type="Proteomes" id="UP001152173">
    <property type="component" value="Unassembled WGS sequence"/>
</dbReference>
<proteinExistence type="inferred from homology"/>
<dbReference type="RefSeq" id="WP_269925691.1">
    <property type="nucleotide sequence ID" value="NZ_JAMKBJ010000003.1"/>
</dbReference>
<feature type="binding site" evidence="14">
    <location>
        <position position="798"/>
    </location>
    <ligand>
        <name>[4Fe-4S] cluster</name>
        <dbReference type="ChEBI" id="CHEBI:49883"/>
    </ligand>
</feature>
<dbReference type="InterPro" id="IPR014017">
    <property type="entry name" value="DNA_helicase_UvrD-like_C"/>
</dbReference>
<dbReference type="PANTHER" id="PTHR30591">
    <property type="entry name" value="RECBCD ENZYME SUBUNIT RECC"/>
    <property type="match status" value="1"/>
</dbReference>
<evidence type="ECO:0000256" key="14">
    <source>
        <dbReference type="HAMAP-Rule" id="MF_01452"/>
    </source>
</evidence>
<evidence type="ECO:0000256" key="12">
    <source>
        <dbReference type="ARBA" id="ARBA00023125"/>
    </source>
</evidence>
<comment type="cofactor">
    <cofactor evidence="14">
        <name>[4Fe-4S] cluster</name>
        <dbReference type="ChEBI" id="CHEBI:49883"/>
    </cofactor>
    <text evidence="14">Binds 1 [4Fe-4S] cluster.</text>
</comment>